<reference evidence="2 3" key="1">
    <citation type="submission" date="2020-04" db="EMBL/GenBank/DDBJ databases">
        <title>Rhizobium sp. S-51 isolated from soil.</title>
        <authorList>
            <person name="Dahal R.H."/>
        </authorList>
    </citation>
    <scope>NUCLEOTIDE SEQUENCE [LARGE SCALE GENOMIC DNA]</scope>
    <source>
        <strain evidence="2 3">S-51</strain>
    </source>
</reference>
<accession>A0A7Y0FVR2</accession>
<protein>
    <submittedName>
        <fullName evidence="2">DUF937 domain-containing protein</fullName>
    </submittedName>
</protein>
<evidence type="ECO:0000313" key="2">
    <source>
        <dbReference type="EMBL" id="NML74713.1"/>
    </source>
</evidence>
<dbReference type="EMBL" id="JABBGK010000002">
    <property type="protein sequence ID" value="NML74713.1"/>
    <property type="molecule type" value="Genomic_DNA"/>
</dbReference>
<feature type="region of interest" description="Disordered" evidence="1">
    <location>
        <begin position="276"/>
        <end position="297"/>
    </location>
</feature>
<feature type="compositionally biased region" description="Acidic residues" evidence="1">
    <location>
        <begin position="287"/>
        <end position="297"/>
    </location>
</feature>
<dbReference type="Proteomes" id="UP000541470">
    <property type="component" value="Unassembled WGS sequence"/>
</dbReference>
<dbReference type="AlphaFoldDB" id="A0A7Y0FVR2"/>
<dbReference type="InterPro" id="IPR009282">
    <property type="entry name" value="DUF937"/>
</dbReference>
<sequence>MLPLFDMMLRAQNGNAMEAMAAQFNLAQDQVAKAMAALMPAFSSGLKRNTANPYDFSALFSSMASGQYAKYFEDMSKAFTPQGIADGNQVLEKLFGSKEVSRAIAAQAAQFTGVGQEILKQMLPVMADTIMGGLFKQTTGQMADTNPFAGTPMGAMMQQWLESTGFQPKATPKPEVNLFDNPFMKAFQDMMGAQPKPQPAQTNPLFDNPFTKAFQDMMSASYGSAPAAAKETAKPGPEAPAAAAGMADLVNAMFDSGLEVQKNYQKSMEQIFESYLSGNGQKKAEPEADGPEEAPKA</sequence>
<keyword evidence="3" id="KW-1185">Reference proteome</keyword>
<dbReference type="Pfam" id="PF06078">
    <property type="entry name" value="DUF937"/>
    <property type="match status" value="1"/>
</dbReference>
<comment type="caution">
    <text evidence="2">The sequence shown here is derived from an EMBL/GenBank/DDBJ whole genome shotgun (WGS) entry which is preliminary data.</text>
</comment>
<organism evidence="2 3">
    <name type="scientific">Rhizobium terricola</name>
    <dbReference type="NCBI Taxonomy" id="2728849"/>
    <lineage>
        <taxon>Bacteria</taxon>
        <taxon>Pseudomonadati</taxon>
        <taxon>Pseudomonadota</taxon>
        <taxon>Alphaproteobacteria</taxon>
        <taxon>Hyphomicrobiales</taxon>
        <taxon>Rhizobiaceae</taxon>
        <taxon>Rhizobium/Agrobacterium group</taxon>
        <taxon>Rhizobium</taxon>
    </lineage>
</organism>
<dbReference type="RefSeq" id="WP_169590407.1">
    <property type="nucleotide sequence ID" value="NZ_JABBGK010000002.1"/>
</dbReference>
<evidence type="ECO:0000313" key="3">
    <source>
        <dbReference type="Proteomes" id="UP000541470"/>
    </source>
</evidence>
<proteinExistence type="predicted"/>
<name>A0A7Y0FVR2_9HYPH</name>
<evidence type="ECO:0000256" key="1">
    <source>
        <dbReference type="SAM" id="MobiDB-lite"/>
    </source>
</evidence>
<gene>
    <name evidence="2" type="ORF">HHL25_11310</name>
</gene>